<dbReference type="RefSeq" id="WP_379528165.1">
    <property type="nucleotide sequence ID" value="NZ_JBHSBI010000005.1"/>
</dbReference>
<gene>
    <name evidence="1" type="ORF">ACFOY2_12670</name>
</gene>
<protein>
    <submittedName>
        <fullName evidence="1">Uncharacterized protein</fullName>
    </submittedName>
</protein>
<evidence type="ECO:0000313" key="1">
    <source>
        <dbReference type="EMBL" id="MFC4008080.1"/>
    </source>
</evidence>
<reference evidence="2" key="1">
    <citation type="journal article" date="2019" name="Int. J. Syst. Evol. Microbiol.">
        <title>The Global Catalogue of Microorganisms (GCM) 10K type strain sequencing project: providing services to taxonomists for standard genome sequencing and annotation.</title>
        <authorList>
            <consortium name="The Broad Institute Genomics Platform"/>
            <consortium name="The Broad Institute Genome Sequencing Center for Infectious Disease"/>
            <person name="Wu L."/>
            <person name="Ma J."/>
        </authorList>
    </citation>
    <scope>NUCLEOTIDE SEQUENCE [LARGE SCALE GENOMIC DNA]</scope>
    <source>
        <strain evidence="2">TBRC 1276</strain>
    </source>
</reference>
<evidence type="ECO:0000313" key="2">
    <source>
        <dbReference type="Proteomes" id="UP001595851"/>
    </source>
</evidence>
<comment type="caution">
    <text evidence="1">The sequence shown here is derived from an EMBL/GenBank/DDBJ whole genome shotgun (WGS) entry which is preliminary data.</text>
</comment>
<keyword evidence="2" id="KW-1185">Reference proteome</keyword>
<dbReference type="Proteomes" id="UP001595851">
    <property type="component" value="Unassembled WGS sequence"/>
</dbReference>
<dbReference type="EMBL" id="JBHSBI010000005">
    <property type="protein sequence ID" value="MFC4008080.1"/>
    <property type="molecule type" value="Genomic_DNA"/>
</dbReference>
<sequence>MTIAGTERFDGEAPYTWVVEAADLRSAVNKALAYHALSQGQHLCDLEVDLLHTFKGVPPENCAYRWNDLRPAVPEG</sequence>
<accession>A0ABV8G4N4</accession>
<organism evidence="1 2">
    <name type="scientific">Nonomuraea purpurea</name>
    <dbReference type="NCBI Taxonomy" id="1849276"/>
    <lineage>
        <taxon>Bacteria</taxon>
        <taxon>Bacillati</taxon>
        <taxon>Actinomycetota</taxon>
        <taxon>Actinomycetes</taxon>
        <taxon>Streptosporangiales</taxon>
        <taxon>Streptosporangiaceae</taxon>
        <taxon>Nonomuraea</taxon>
    </lineage>
</organism>
<proteinExistence type="predicted"/>
<name>A0ABV8G4N4_9ACTN</name>